<proteinExistence type="predicted"/>
<accession>A0A085LTA5</accession>
<organism evidence="1 2">
    <name type="scientific">Trichuris suis</name>
    <name type="common">pig whipworm</name>
    <dbReference type="NCBI Taxonomy" id="68888"/>
    <lineage>
        <taxon>Eukaryota</taxon>
        <taxon>Metazoa</taxon>
        <taxon>Ecdysozoa</taxon>
        <taxon>Nematoda</taxon>
        <taxon>Enoplea</taxon>
        <taxon>Dorylaimia</taxon>
        <taxon>Trichinellida</taxon>
        <taxon>Trichuridae</taxon>
        <taxon>Trichuris</taxon>
    </lineage>
</organism>
<sequence length="198" mass="23169">MPYELMFGRQQLLVDGPFHILGQQRYDPPFYRDQLHARMQRTYHSARSHMQKAAERQRRAYDAHNTAKPVYQAGDSVWLHRRNCAKLGLRWEGDWRISRNIGPVTLETRDRNGHRKVVHANDVRKVEHSGDTGERLQIRHLSETNSMVSLEDPSPSTAHNVRCNIEGRPTRRHNAPQWFSDYVPFAAHGRAQDREGRM</sequence>
<gene>
    <name evidence="1" type="ORF">M513_10915</name>
</gene>
<protein>
    <recommendedName>
        <fullName evidence="3">Integrase zinc-binding domain-containing protein</fullName>
    </recommendedName>
</protein>
<dbReference type="AlphaFoldDB" id="A0A085LTA5"/>
<evidence type="ECO:0000313" key="2">
    <source>
        <dbReference type="Proteomes" id="UP000030764"/>
    </source>
</evidence>
<reference evidence="1 2" key="1">
    <citation type="journal article" date="2014" name="Nat. Genet.">
        <title>Genome and transcriptome of the porcine whipworm Trichuris suis.</title>
        <authorList>
            <person name="Jex A.R."/>
            <person name="Nejsum P."/>
            <person name="Schwarz E.M."/>
            <person name="Hu L."/>
            <person name="Young N.D."/>
            <person name="Hall R.S."/>
            <person name="Korhonen P.K."/>
            <person name="Liao S."/>
            <person name="Thamsborg S."/>
            <person name="Xia J."/>
            <person name="Xu P."/>
            <person name="Wang S."/>
            <person name="Scheerlinck J.P."/>
            <person name="Hofmann A."/>
            <person name="Sternberg P.W."/>
            <person name="Wang J."/>
            <person name="Gasser R.B."/>
        </authorList>
    </citation>
    <scope>NUCLEOTIDE SEQUENCE [LARGE SCALE GENOMIC DNA]</scope>
    <source>
        <strain evidence="1">DCEP-RM93M</strain>
    </source>
</reference>
<evidence type="ECO:0000313" key="1">
    <source>
        <dbReference type="EMBL" id="KFD48201.1"/>
    </source>
</evidence>
<keyword evidence="2" id="KW-1185">Reference proteome</keyword>
<name>A0A085LTA5_9BILA</name>
<dbReference type="EMBL" id="KL363300">
    <property type="protein sequence ID" value="KFD48201.1"/>
    <property type="molecule type" value="Genomic_DNA"/>
</dbReference>
<evidence type="ECO:0008006" key="3">
    <source>
        <dbReference type="Google" id="ProtNLM"/>
    </source>
</evidence>
<dbReference type="Proteomes" id="UP000030764">
    <property type="component" value="Unassembled WGS sequence"/>
</dbReference>